<gene>
    <name evidence="2" type="ORF">IXB28_09155</name>
</gene>
<organism evidence="2 3">
    <name type="scientific">Leptothoe kymatousa TAU-MAC 1615</name>
    <dbReference type="NCBI Taxonomy" id="2364775"/>
    <lineage>
        <taxon>Bacteria</taxon>
        <taxon>Bacillati</taxon>
        <taxon>Cyanobacteriota</taxon>
        <taxon>Cyanophyceae</taxon>
        <taxon>Nodosilineales</taxon>
        <taxon>Cymatolegaceae</taxon>
        <taxon>Leptothoe</taxon>
        <taxon>Leptothoe kymatousa</taxon>
    </lineage>
</organism>
<reference evidence="2 3" key="1">
    <citation type="journal article" date="2021" name="Mar. Drugs">
        <title>Genome Reduction and Secondary Metabolism of the Marine Sponge-Associated Cyanobacterium Leptothoe.</title>
        <authorList>
            <person name="Konstantinou D."/>
            <person name="Popin R.V."/>
            <person name="Fewer D.P."/>
            <person name="Sivonen K."/>
            <person name="Gkelis S."/>
        </authorList>
    </citation>
    <scope>NUCLEOTIDE SEQUENCE [LARGE SCALE GENOMIC DNA]</scope>
    <source>
        <strain evidence="2 3">TAU-MAC 1615</strain>
    </source>
</reference>
<dbReference type="Proteomes" id="UP001196661">
    <property type="component" value="Unassembled WGS sequence"/>
</dbReference>
<accession>A0ABS5Y3I7</accession>
<feature type="region of interest" description="Disordered" evidence="1">
    <location>
        <begin position="1"/>
        <end position="53"/>
    </location>
</feature>
<comment type="caution">
    <text evidence="2">The sequence shown here is derived from an EMBL/GenBank/DDBJ whole genome shotgun (WGS) entry which is preliminary data.</text>
</comment>
<proteinExistence type="predicted"/>
<name>A0ABS5Y3I7_9CYAN</name>
<keyword evidence="3" id="KW-1185">Reference proteome</keyword>
<dbReference type="EMBL" id="JADOER010000007">
    <property type="protein sequence ID" value="MBT9312371.1"/>
    <property type="molecule type" value="Genomic_DNA"/>
</dbReference>
<protein>
    <submittedName>
        <fullName evidence="2">Uncharacterized protein</fullName>
    </submittedName>
</protein>
<sequence length="53" mass="5846">MKFANCVSSKKNNGQAHEEGQGNSNTQSSQEQMMSLVYPDGSVTNVKVRRKKS</sequence>
<feature type="compositionally biased region" description="Polar residues" evidence="1">
    <location>
        <begin position="1"/>
        <end position="33"/>
    </location>
</feature>
<evidence type="ECO:0000313" key="2">
    <source>
        <dbReference type="EMBL" id="MBT9312371.1"/>
    </source>
</evidence>
<evidence type="ECO:0000256" key="1">
    <source>
        <dbReference type="SAM" id="MobiDB-lite"/>
    </source>
</evidence>
<evidence type="ECO:0000313" key="3">
    <source>
        <dbReference type="Proteomes" id="UP001196661"/>
    </source>
</evidence>